<proteinExistence type="predicted"/>
<keyword evidence="3" id="KW-1185">Reference proteome</keyword>
<dbReference type="EMBL" id="FNZR01000015">
    <property type="protein sequence ID" value="SEL95774.1"/>
    <property type="molecule type" value="Genomic_DNA"/>
</dbReference>
<reference evidence="3" key="1">
    <citation type="submission" date="2016-10" db="EMBL/GenBank/DDBJ databases">
        <authorList>
            <person name="Varghese N."/>
            <person name="Submissions S."/>
        </authorList>
    </citation>
    <scope>NUCLEOTIDE SEQUENCE [LARGE SCALE GENOMIC DNA]</scope>
    <source>
        <strain evidence="3">Jip14</strain>
    </source>
</reference>
<feature type="signal peptide" evidence="1">
    <location>
        <begin position="1"/>
        <end position="22"/>
    </location>
</feature>
<dbReference type="RefSeq" id="WP_090609324.1">
    <property type="nucleotide sequence ID" value="NZ_FNZR01000015.1"/>
</dbReference>
<protein>
    <submittedName>
        <fullName evidence="2">Uncharacterized protein</fullName>
    </submittedName>
</protein>
<organism evidence="2 3">
    <name type="scientific">Parapedobacter koreensis</name>
    <dbReference type="NCBI Taxonomy" id="332977"/>
    <lineage>
        <taxon>Bacteria</taxon>
        <taxon>Pseudomonadati</taxon>
        <taxon>Bacteroidota</taxon>
        <taxon>Sphingobacteriia</taxon>
        <taxon>Sphingobacteriales</taxon>
        <taxon>Sphingobacteriaceae</taxon>
        <taxon>Parapedobacter</taxon>
    </lineage>
</organism>
<dbReference type="STRING" id="332977.SAMN05421740_11543"/>
<keyword evidence="1" id="KW-0732">Signal</keyword>
<accession>A0A1H7UGA1</accession>
<dbReference type="Proteomes" id="UP000198916">
    <property type="component" value="Unassembled WGS sequence"/>
</dbReference>
<dbReference type="OrthoDB" id="9808753at2"/>
<evidence type="ECO:0000313" key="3">
    <source>
        <dbReference type="Proteomes" id="UP000198916"/>
    </source>
</evidence>
<gene>
    <name evidence="2" type="ORF">SAMN05421740_11543</name>
</gene>
<dbReference type="AlphaFoldDB" id="A0A1H7UGA1"/>
<evidence type="ECO:0000313" key="2">
    <source>
        <dbReference type="EMBL" id="SEL95774.1"/>
    </source>
</evidence>
<name>A0A1H7UGA1_9SPHI</name>
<sequence>MKLKPFFLLLQGVLIGFLNVHAQSTMTHSFYKAVTINMDVNTAYSKTLILLHEIYDGTNTLPTNYAVGTIMAVRGTTGADHRLNVVNIHSGSGYRSIRAFITSNNDMATDWKLKTCTYNGKRYMALDVPYKNQQHKEGYHFAGWVRSSGENLKTVTYEINGVPQNQNVLSNVQDFSPNMIARHQVSQLTITGNVGIGTSSPAERLSVNGNIRAKEVKVEMANWPDYVFKEGYVLPSLVEVDKYIQSHGHLPGIPTTQEAEANGIELGEINRKLLEKVEELTLHLIEKDRENTLLQDRLSVIEKHIGITKTSYEK</sequence>
<feature type="chain" id="PRO_5011508487" evidence="1">
    <location>
        <begin position="23"/>
        <end position="314"/>
    </location>
</feature>
<evidence type="ECO:0000256" key="1">
    <source>
        <dbReference type="SAM" id="SignalP"/>
    </source>
</evidence>